<gene>
    <name evidence="1" type="ORF">Cboi01_000430900</name>
</gene>
<evidence type="ECO:0000313" key="2">
    <source>
        <dbReference type="Proteomes" id="UP001165101"/>
    </source>
</evidence>
<name>A0ACB5TXA3_CANBO</name>
<dbReference type="Proteomes" id="UP001165101">
    <property type="component" value="Unassembled WGS sequence"/>
</dbReference>
<reference evidence="1" key="1">
    <citation type="submission" date="2023-04" db="EMBL/GenBank/DDBJ databases">
        <title>Candida boidinii NBRC 1967.</title>
        <authorList>
            <person name="Ichikawa N."/>
            <person name="Sato H."/>
            <person name="Tonouchi N."/>
        </authorList>
    </citation>
    <scope>NUCLEOTIDE SEQUENCE</scope>
    <source>
        <strain evidence="1">NBRC 1967</strain>
    </source>
</reference>
<proteinExistence type="predicted"/>
<protein>
    <submittedName>
        <fullName evidence="1">Unnamed protein product</fullName>
    </submittedName>
</protein>
<sequence>MTLEFKNKVNLQNKPQEEQIEIQSNIQSNEQQQQEEGQLKTSQPQQMGTSTKSIMVSRYKSHRPTPPGTFLTMHVLKGCNKRHETIHIPQGHNPFVIGRNESTSDYVIPDERISKLHCLVLKKRHPIQATSIYESPAMGLEDIWLLDFSTNACYVNGNRIKKGNKIRIFDGDVIHLFIDKNNMDYLGYKIEVNDGTGLYRNGKKKSKKYSNNKSSNSNNNNNNISSSISGNSSYDREQNISQEQRQRVDADEDEEEVKIEPHDDMDKKYLRDILSNINSSVINPSSNTGSGISNNNKNNVNYSGNAGSSDSVNYIDDKNAKRRKKSKNTGDKSKRKYSEISESARDQLLEQEENKNQDFSISSSQPFKKSKRVELSSSVSLGGSNNNDQFHDNYNIAFPKSHQ</sequence>
<keyword evidence="2" id="KW-1185">Reference proteome</keyword>
<organism evidence="1 2">
    <name type="scientific">Candida boidinii</name>
    <name type="common">Yeast</name>
    <dbReference type="NCBI Taxonomy" id="5477"/>
    <lineage>
        <taxon>Eukaryota</taxon>
        <taxon>Fungi</taxon>
        <taxon>Dikarya</taxon>
        <taxon>Ascomycota</taxon>
        <taxon>Saccharomycotina</taxon>
        <taxon>Pichiomycetes</taxon>
        <taxon>Pichiales</taxon>
        <taxon>Pichiaceae</taxon>
        <taxon>Ogataea</taxon>
        <taxon>Ogataea/Candida clade</taxon>
    </lineage>
</organism>
<dbReference type="EMBL" id="BSXV01002725">
    <property type="protein sequence ID" value="GME96561.1"/>
    <property type="molecule type" value="Genomic_DNA"/>
</dbReference>
<accession>A0ACB5TXA3</accession>
<comment type="caution">
    <text evidence="1">The sequence shown here is derived from an EMBL/GenBank/DDBJ whole genome shotgun (WGS) entry which is preliminary data.</text>
</comment>
<evidence type="ECO:0000313" key="1">
    <source>
        <dbReference type="EMBL" id="GME96561.1"/>
    </source>
</evidence>